<dbReference type="Proteomes" id="UP000178486">
    <property type="component" value="Unassembled WGS sequence"/>
</dbReference>
<organism evidence="2 3">
    <name type="scientific">Candidatus Roizmanbacteria bacterium RIFCSPLOWO2_01_FULL_45_11</name>
    <dbReference type="NCBI Taxonomy" id="1802070"/>
    <lineage>
        <taxon>Bacteria</taxon>
        <taxon>Candidatus Roizmaniibacteriota</taxon>
    </lineage>
</organism>
<dbReference type="HAMAP" id="MF_00386">
    <property type="entry name" value="UPF0161_YidD"/>
    <property type="match status" value="1"/>
</dbReference>
<comment type="caution">
    <text evidence="2">The sequence shown here is derived from an EMBL/GenBank/DDBJ whole genome shotgun (WGS) entry which is preliminary data.</text>
</comment>
<dbReference type="EMBL" id="MGAU01000026">
    <property type="protein sequence ID" value="OGK54696.1"/>
    <property type="molecule type" value="Genomic_DNA"/>
</dbReference>
<evidence type="ECO:0000313" key="3">
    <source>
        <dbReference type="Proteomes" id="UP000178486"/>
    </source>
</evidence>
<dbReference type="InterPro" id="IPR002696">
    <property type="entry name" value="Membr_insert_effic_factor_YidD"/>
</dbReference>
<sequence>MIKRLVLQLIRWYQHFLGPYTKGSCRFYPTCSEYTYQAIEKHGIIAGLAYGFRRLLRCHPGGRGGYDPVK</sequence>
<dbReference type="GO" id="GO:0005886">
    <property type="term" value="C:plasma membrane"/>
    <property type="evidence" value="ECO:0007669"/>
    <property type="project" value="UniProtKB-SubCell"/>
</dbReference>
<name>A0A1F7JGK9_9BACT</name>
<keyword evidence="1" id="KW-1003">Cell membrane</keyword>
<accession>A0A1F7JGK9</accession>
<gene>
    <name evidence="2" type="ORF">A3B56_01710</name>
</gene>
<protein>
    <recommendedName>
        <fullName evidence="1">Putative membrane protein insertion efficiency factor</fullName>
    </recommendedName>
</protein>
<comment type="subcellular location">
    <subcellularLocation>
        <location evidence="1">Cell membrane</location>
        <topology evidence="1">Peripheral membrane protein</topology>
        <orientation evidence="1">Cytoplasmic side</orientation>
    </subcellularLocation>
</comment>
<dbReference type="NCBIfam" id="TIGR00278">
    <property type="entry name" value="membrane protein insertion efficiency factor YidD"/>
    <property type="match status" value="1"/>
</dbReference>
<dbReference type="Pfam" id="PF01809">
    <property type="entry name" value="YidD"/>
    <property type="match status" value="1"/>
</dbReference>
<evidence type="ECO:0000313" key="2">
    <source>
        <dbReference type="EMBL" id="OGK54696.1"/>
    </source>
</evidence>
<proteinExistence type="inferred from homology"/>
<dbReference type="PANTHER" id="PTHR33383">
    <property type="entry name" value="MEMBRANE PROTEIN INSERTION EFFICIENCY FACTOR-RELATED"/>
    <property type="match status" value="1"/>
</dbReference>
<reference evidence="2 3" key="1">
    <citation type="journal article" date="2016" name="Nat. Commun.">
        <title>Thousands of microbial genomes shed light on interconnected biogeochemical processes in an aquifer system.</title>
        <authorList>
            <person name="Anantharaman K."/>
            <person name="Brown C.T."/>
            <person name="Hug L.A."/>
            <person name="Sharon I."/>
            <person name="Castelle C.J."/>
            <person name="Probst A.J."/>
            <person name="Thomas B.C."/>
            <person name="Singh A."/>
            <person name="Wilkins M.J."/>
            <person name="Karaoz U."/>
            <person name="Brodie E.L."/>
            <person name="Williams K.H."/>
            <person name="Hubbard S.S."/>
            <person name="Banfield J.F."/>
        </authorList>
    </citation>
    <scope>NUCLEOTIDE SEQUENCE [LARGE SCALE GENOMIC DNA]</scope>
</reference>
<evidence type="ECO:0000256" key="1">
    <source>
        <dbReference type="HAMAP-Rule" id="MF_00386"/>
    </source>
</evidence>
<comment type="similarity">
    <text evidence="1">Belongs to the UPF0161 family.</text>
</comment>
<dbReference type="PANTHER" id="PTHR33383:SF1">
    <property type="entry name" value="MEMBRANE PROTEIN INSERTION EFFICIENCY FACTOR-RELATED"/>
    <property type="match status" value="1"/>
</dbReference>
<dbReference type="AlphaFoldDB" id="A0A1F7JGK9"/>
<keyword evidence="1" id="KW-0472">Membrane</keyword>
<comment type="function">
    <text evidence="1">Could be involved in insertion of integral membrane proteins into the membrane.</text>
</comment>
<dbReference type="SMART" id="SM01234">
    <property type="entry name" value="Haemolytic"/>
    <property type="match status" value="1"/>
</dbReference>